<dbReference type="InterPro" id="IPR013767">
    <property type="entry name" value="PAS_fold"/>
</dbReference>
<feature type="non-terminal residue" evidence="2">
    <location>
        <position position="401"/>
    </location>
</feature>
<accession>A0AAV2IE13</accession>
<evidence type="ECO:0000259" key="1">
    <source>
        <dbReference type="PROSITE" id="PS50112"/>
    </source>
</evidence>
<comment type="caution">
    <text evidence="2">The sequence shown here is derived from an EMBL/GenBank/DDBJ whole genome shotgun (WGS) entry which is preliminary data.</text>
</comment>
<dbReference type="PANTHER" id="PTHR23042">
    <property type="entry name" value="CIRCADIAN PROTEIN CLOCK/ARNT/BMAL/PAS"/>
    <property type="match status" value="1"/>
</dbReference>
<name>A0AAV2IE13_LYMST</name>
<dbReference type="Proteomes" id="UP001497497">
    <property type="component" value="Unassembled WGS sequence"/>
</dbReference>
<dbReference type="GO" id="GO:0006355">
    <property type="term" value="P:regulation of DNA-templated transcription"/>
    <property type="evidence" value="ECO:0007669"/>
    <property type="project" value="InterPro"/>
</dbReference>
<dbReference type="InterPro" id="IPR035965">
    <property type="entry name" value="PAS-like_dom_sf"/>
</dbReference>
<dbReference type="InterPro" id="IPR050933">
    <property type="entry name" value="Circadian_TF"/>
</dbReference>
<keyword evidence="3" id="KW-1185">Reference proteome</keyword>
<sequence length="401" mass="44399">WENSGNRTTWWPDYLDGGTLTLAAQETMNCFVLIMTSQGNVVYVSDAVESLLGHDQLNLVGRTIQTLVHPEEMPVLAAQFHLIIGPSGRQTLQRSFYTRMLNLRRSGTEHQQFELVHIIGHLQDVSLATGQSGGGGQRETWLMCACRVMSPLVEKEGSGSTYTEWVSHNALDGKILYMDARSCQVTGYLPNEMVGRSTYCFIHQDDQEHVAFSHKQALINVGGSSSTYRMYRRSNDLVYVHTTTQLARDKHSNKPKFLFCVNHVVDEQEGKLQVSRHQQDLMWDKSDPSIKYSMTDIERTVKALEAEGGNSPPVVSKGGMKMSKLTESCSADGGDLLSVNIPALLRVPPLLFKTEKDQWSGTSSTCHQQGAMKSHFNTGGQYQHQGQALVSSPLPGAGYGG</sequence>
<reference evidence="2 3" key="1">
    <citation type="submission" date="2024-04" db="EMBL/GenBank/DDBJ databases">
        <authorList>
            <consortium name="Genoscope - CEA"/>
            <person name="William W."/>
        </authorList>
    </citation>
    <scope>NUCLEOTIDE SEQUENCE [LARGE SCALE GENOMIC DNA]</scope>
</reference>
<dbReference type="SUPFAM" id="SSF55785">
    <property type="entry name" value="PYP-like sensor domain (PAS domain)"/>
    <property type="match status" value="2"/>
</dbReference>
<organism evidence="2 3">
    <name type="scientific">Lymnaea stagnalis</name>
    <name type="common">Great pond snail</name>
    <name type="synonym">Helix stagnalis</name>
    <dbReference type="NCBI Taxonomy" id="6523"/>
    <lineage>
        <taxon>Eukaryota</taxon>
        <taxon>Metazoa</taxon>
        <taxon>Spiralia</taxon>
        <taxon>Lophotrochozoa</taxon>
        <taxon>Mollusca</taxon>
        <taxon>Gastropoda</taxon>
        <taxon>Heterobranchia</taxon>
        <taxon>Euthyneura</taxon>
        <taxon>Panpulmonata</taxon>
        <taxon>Hygrophila</taxon>
        <taxon>Lymnaeoidea</taxon>
        <taxon>Lymnaeidae</taxon>
        <taxon>Lymnaea</taxon>
    </lineage>
</organism>
<protein>
    <recommendedName>
        <fullName evidence="1">PAS domain-containing protein</fullName>
    </recommendedName>
</protein>
<dbReference type="SMART" id="SM00091">
    <property type="entry name" value="PAS"/>
    <property type="match status" value="2"/>
</dbReference>
<dbReference type="PROSITE" id="PS50112">
    <property type="entry name" value="PAS"/>
    <property type="match status" value="2"/>
</dbReference>
<evidence type="ECO:0000313" key="2">
    <source>
        <dbReference type="EMBL" id="CAL1545127.1"/>
    </source>
</evidence>
<dbReference type="Pfam" id="PF00989">
    <property type="entry name" value="PAS"/>
    <property type="match status" value="1"/>
</dbReference>
<dbReference type="NCBIfam" id="TIGR00229">
    <property type="entry name" value="sensory_box"/>
    <property type="match status" value="2"/>
</dbReference>
<feature type="non-terminal residue" evidence="2">
    <location>
        <position position="1"/>
    </location>
</feature>
<dbReference type="CDD" id="cd00130">
    <property type="entry name" value="PAS"/>
    <property type="match status" value="2"/>
</dbReference>
<gene>
    <name evidence="2" type="ORF">GSLYS_00018610001</name>
</gene>
<dbReference type="Gene3D" id="3.30.450.20">
    <property type="entry name" value="PAS domain"/>
    <property type="match status" value="2"/>
</dbReference>
<dbReference type="AlphaFoldDB" id="A0AAV2IE13"/>
<evidence type="ECO:0000313" key="3">
    <source>
        <dbReference type="Proteomes" id="UP001497497"/>
    </source>
</evidence>
<proteinExistence type="predicted"/>
<dbReference type="InterPro" id="IPR000014">
    <property type="entry name" value="PAS"/>
</dbReference>
<feature type="domain" description="PAS" evidence="1">
    <location>
        <begin position="26"/>
        <end position="87"/>
    </location>
</feature>
<dbReference type="EMBL" id="CAXITT010000679">
    <property type="protein sequence ID" value="CAL1545127.1"/>
    <property type="molecule type" value="Genomic_DNA"/>
</dbReference>
<dbReference type="Pfam" id="PF14598">
    <property type="entry name" value="PAS_11"/>
    <property type="match status" value="1"/>
</dbReference>
<feature type="domain" description="PAS" evidence="1">
    <location>
        <begin position="172"/>
        <end position="221"/>
    </location>
</feature>